<keyword evidence="8" id="KW-0539">Nucleus</keyword>
<dbReference type="GO" id="GO:0000822">
    <property type="term" value="F:inositol hexakisphosphate binding"/>
    <property type="evidence" value="ECO:0007669"/>
    <property type="project" value="TreeGrafter"/>
</dbReference>
<accession>A0AAV9HNB5</accession>
<keyword evidence="7" id="KW-0906">Nuclear pore complex</keyword>
<dbReference type="PANTHER" id="PTHR12960:SF0">
    <property type="entry name" value="MRNA EXPORT FACTOR GLE1"/>
    <property type="match status" value="1"/>
</dbReference>
<evidence type="ECO:0000256" key="3">
    <source>
        <dbReference type="ARBA" id="ARBA00022448"/>
    </source>
</evidence>
<dbReference type="Pfam" id="PF07817">
    <property type="entry name" value="GLE1"/>
    <property type="match status" value="1"/>
</dbReference>
<evidence type="ECO:0000256" key="11">
    <source>
        <dbReference type="SAM" id="Coils"/>
    </source>
</evidence>
<evidence type="ECO:0000256" key="6">
    <source>
        <dbReference type="ARBA" id="ARBA00023010"/>
    </source>
</evidence>
<reference evidence="13" key="2">
    <citation type="submission" date="2023-06" db="EMBL/GenBank/DDBJ databases">
        <authorList>
            <consortium name="Lawrence Berkeley National Laboratory"/>
            <person name="Mondo S.J."/>
            <person name="Hensen N."/>
            <person name="Bonometti L."/>
            <person name="Westerberg I."/>
            <person name="Brannstrom I.O."/>
            <person name="Guillou S."/>
            <person name="Cros-Aarteil S."/>
            <person name="Calhoun S."/>
            <person name="Haridas S."/>
            <person name="Kuo A."/>
            <person name="Pangilinan J."/>
            <person name="Riley R."/>
            <person name="Labutti K."/>
            <person name="Andreopoulos B."/>
            <person name="Lipzen A."/>
            <person name="Chen C."/>
            <person name="Yanf M."/>
            <person name="Daum C."/>
            <person name="Ng V."/>
            <person name="Clum A."/>
            <person name="Steindorff A."/>
            <person name="Ohm R."/>
            <person name="Martin F."/>
            <person name="Silar P."/>
            <person name="Natvig D."/>
            <person name="Lalanne C."/>
            <person name="Gautier V."/>
            <person name="Ament-Velasquez S.L."/>
            <person name="Kruys A."/>
            <person name="Hutchinson M.I."/>
            <person name="Powell A.J."/>
            <person name="Barry K."/>
            <person name="Miller A.N."/>
            <person name="Grigoriev I.V."/>
            <person name="Debuchy R."/>
            <person name="Gladieux P."/>
            <person name="Thoren M.H."/>
            <person name="Johannesson H."/>
        </authorList>
    </citation>
    <scope>NUCLEOTIDE SEQUENCE</scope>
    <source>
        <strain evidence="13">PSN324</strain>
    </source>
</reference>
<keyword evidence="4" id="KW-0509">mRNA transport</keyword>
<dbReference type="GO" id="GO:0016973">
    <property type="term" value="P:poly(A)+ mRNA export from nucleus"/>
    <property type="evidence" value="ECO:0007669"/>
    <property type="project" value="InterPro"/>
</dbReference>
<sequence>MAYQPPQRWASPNGNDLADILHEPRNTEARHRELLESSAKAHTQLRQEAERVLQESILREQTRRVLEEKRREQERIQAEQKLAEERQRLNELKKKVVEIPPLLPDSKSEAAPAVNGNLNKSVASQVPSSANPAASNAFQQPAAQAAAIQPSVNPFGTKAPGQGFTSITSNAPIAQPKPVVEPAKQPSTALGLNALLNGNSLTNGSGPANTTPKPAPTPAPQAPQPDRYTVIHQNLKILRKTMMDQAKVNRALKERMGDMRREIRKSVGQLTGGAPGVNRTQQQKIVGLLREALGNHVQSQLMDPGNFTLRPREPVQGANHNQDTLPSLFLYLLNIFSKAVISQFINEASARPETADPVGVCIAASFSEPDFLWRGVSMIDILLAKFRIVCPVLFGYRGSEKTEQGRSRLGWWKDGGQWISDQQHMDRMTGLGAGFAAISLRKFTQSKKENPFPASNYWTAMARIVNTPPAEISNTQCVVLKAMIQNYEGKFIEFYGTAALAALRAALIELPQRAPEKSPAVNSLHVLAQLLRKDSGLSLG</sequence>
<dbReference type="Proteomes" id="UP001321749">
    <property type="component" value="Unassembled WGS sequence"/>
</dbReference>
<dbReference type="GO" id="GO:0005543">
    <property type="term" value="F:phospholipid binding"/>
    <property type="evidence" value="ECO:0007669"/>
    <property type="project" value="TreeGrafter"/>
</dbReference>
<keyword evidence="6" id="KW-0811">Translocation</keyword>
<dbReference type="InterPro" id="IPR038506">
    <property type="entry name" value="GLE1-like_sf"/>
</dbReference>
<feature type="region of interest" description="Disordered" evidence="12">
    <location>
        <begin position="195"/>
        <end position="227"/>
    </location>
</feature>
<dbReference type="InterPro" id="IPR012476">
    <property type="entry name" value="GLE1"/>
</dbReference>
<feature type="compositionally biased region" description="Low complexity" evidence="12">
    <location>
        <begin position="195"/>
        <end position="212"/>
    </location>
</feature>
<evidence type="ECO:0000256" key="1">
    <source>
        <dbReference type="ARBA" id="ARBA00004567"/>
    </source>
</evidence>
<evidence type="ECO:0000256" key="7">
    <source>
        <dbReference type="ARBA" id="ARBA00023132"/>
    </source>
</evidence>
<evidence type="ECO:0000313" key="13">
    <source>
        <dbReference type="EMBL" id="KAK4462162.1"/>
    </source>
</evidence>
<gene>
    <name evidence="13" type="ORF">QBC42DRAFT_84513</name>
</gene>
<dbReference type="GO" id="GO:0015031">
    <property type="term" value="P:protein transport"/>
    <property type="evidence" value="ECO:0007669"/>
    <property type="project" value="UniProtKB-KW"/>
</dbReference>
<dbReference type="Gene3D" id="1.25.40.510">
    <property type="entry name" value="GLE1-like"/>
    <property type="match status" value="1"/>
</dbReference>
<evidence type="ECO:0000256" key="4">
    <source>
        <dbReference type="ARBA" id="ARBA00022816"/>
    </source>
</evidence>
<evidence type="ECO:0000256" key="12">
    <source>
        <dbReference type="SAM" id="MobiDB-lite"/>
    </source>
</evidence>
<dbReference type="PANTHER" id="PTHR12960">
    <property type="entry name" value="GLE-1-RELATED"/>
    <property type="match status" value="1"/>
</dbReference>
<evidence type="ECO:0000313" key="14">
    <source>
        <dbReference type="Proteomes" id="UP001321749"/>
    </source>
</evidence>
<protein>
    <recommendedName>
        <fullName evidence="9">mRNA export factor GLE1</fullName>
    </recommendedName>
    <alternativeName>
        <fullName evidence="10">Nucleoporin GLE1</fullName>
    </alternativeName>
</protein>
<keyword evidence="5" id="KW-0653">Protein transport</keyword>
<evidence type="ECO:0000256" key="5">
    <source>
        <dbReference type="ARBA" id="ARBA00022927"/>
    </source>
</evidence>
<keyword evidence="3" id="KW-0813">Transport</keyword>
<dbReference type="GO" id="GO:0044614">
    <property type="term" value="C:nuclear pore cytoplasmic filaments"/>
    <property type="evidence" value="ECO:0007669"/>
    <property type="project" value="TreeGrafter"/>
</dbReference>
<dbReference type="EMBL" id="MU864977">
    <property type="protein sequence ID" value="KAK4462162.1"/>
    <property type="molecule type" value="Genomic_DNA"/>
</dbReference>
<feature type="coiled-coil region" evidence="11">
    <location>
        <begin position="35"/>
        <end position="95"/>
    </location>
</feature>
<keyword evidence="14" id="KW-1185">Reference proteome</keyword>
<reference evidence="13" key="1">
    <citation type="journal article" date="2023" name="Mol. Phylogenet. Evol.">
        <title>Genome-scale phylogeny and comparative genomics of the fungal order Sordariales.</title>
        <authorList>
            <person name="Hensen N."/>
            <person name="Bonometti L."/>
            <person name="Westerberg I."/>
            <person name="Brannstrom I.O."/>
            <person name="Guillou S."/>
            <person name="Cros-Aarteil S."/>
            <person name="Calhoun S."/>
            <person name="Haridas S."/>
            <person name="Kuo A."/>
            <person name="Mondo S."/>
            <person name="Pangilinan J."/>
            <person name="Riley R."/>
            <person name="LaButti K."/>
            <person name="Andreopoulos B."/>
            <person name="Lipzen A."/>
            <person name="Chen C."/>
            <person name="Yan M."/>
            <person name="Daum C."/>
            <person name="Ng V."/>
            <person name="Clum A."/>
            <person name="Steindorff A."/>
            <person name="Ohm R.A."/>
            <person name="Martin F."/>
            <person name="Silar P."/>
            <person name="Natvig D.O."/>
            <person name="Lalanne C."/>
            <person name="Gautier V."/>
            <person name="Ament-Velasquez S.L."/>
            <person name="Kruys A."/>
            <person name="Hutchinson M.I."/>
            <person name="Powell A.J."/>
            <person name="Barry K."/>
            <person name="Miller A.N."/>
            <person name="Grigoriev I.V."/>
            <person name="Debuchy R."/>
            <person name="Gladieux P."/>
            <person name="Hiltunen Thoren M."/>
            <person name="Johannesson H."/>
        </authorList>
    </citation>
    <scope>NUCLEOTIDE SEQUENCE</scope>
    <source>
        <strain evidence="13">PSN324</strain>
    </source>
</reference>
<evidence type="ECO:0000256" key="10">
    <source>
        <dbReference type="ARBA" id="ARBA00029983"/>
    </source>
</evidence>
<evidence type="ECO:0000256" key="8">
    <source>
        <dbReference type="ARBA" id="ARBA00023242"/>
    </source>
</evidence>
<comment type="similarity">
    <text evidence="2">Belongs to the GLE1 family.</text>
</comment>
<proteinExistence type="inferred from homology"/>
<dbReference type="AlphaFoldDB" id="A0AAV9HNB5"/>
<dbReference type="GO" id="GO:0005737">
    <property type="term" value="C:cytoplasm"/>
    <property type="evidence" value="ECO:0007669"/>
    <property type="project" value="TreeGrafter"/>
</dbReference>
<keyword evidence="11" id="KW-0175">Coiled coil</keyword>
<comment type="caution">
    <text evidence="13">The sequence shown here is derived from an EMBL/GenBank/DDBJ whole genome shotgun (WGS) entry which is preliminary data.</text>
</comment>
<name>A0AAV9HNB5_9PEZI</name>
<comment type="subcellular location">
    <subcellularLocation>
        <location evidence="1">Nucleus</location>
        <location evidence="1">Nuclear pore complex</location>
    </subcellularLocation>
</comment>
<evidence type="ECO:0000256" key="2">
    <source>
        <dbReference type="ARBA" id="ARBA00011056"/>
    </source>
</evidence>
<feature type="compositionally biased region" description="Pro residues" evidence="12">
    <location>
        <begin position="213"/>
        <end position="223"/>
    </location>
</feature>
<organism evidence="13 14">
    <name type="scientific">Cladorrhinum samala</name>
    <dbReference type="NCBI Taxonomy" id="585594"/>
    <lineage>
        <taxon>Eukaryota</taxon>
        <taxon>Fungi</taxon>
        <taxon>Dikarya</taxon>
        <taxon>Ascomycota</taxon>
        <taxon>Pezizomycotina</taxon>
        <taxon>Sordariomycetes</taxon>
        <taxon>Sordariomycetidae</taxon>
        <taxon>Sordariales</taxon>
        <taxon>Podosporaceae</taxon>
        <taxon>Cladorrhinum</taxon>
    </lineage>
</organism>
<dbReference type="GO" id="GO:0031369">
    <property type="term" value="F:translation initiation factor binding"/>
    <property type="evidence" value="ECO:0007669"/>
    <property type="project" value="TreeGrafter"/>
</dbReference>
<evidence type="ECO:0000256" key="9">
    <source>
        <dbReference type="ARBA" id="ARBA00026227"/>
    </source>
</evidence>